<keyword evidence="3" id="KW-1185">Reference proteome</keyword>
<dbReference type="EMBL" id="CCKQ01005288">
    <property type="protein sequence ID" value="CDW76454.1"/>
    <property type="molecule type" value="Genomic_DNA"/>
</dbReference>
<feature type="region of interest" description="Disordered" evidence="1">
    <location>
        <begin position="63"/>
        <end position="88"/>
    </location>
</feature>
<name>A0A078A6V3_STYLE</name>
<dbReference type="InParanoid" id="A0A078A6V3"/>
<evidence type="ECO:0000256" key="1">
    <source>
        <dbReference type="SAM" id="MobiDB-lite"/>
    </source>
</evidence>
<evidence type="ECO:0000313" key="2">
    <source>
        <dbReference type="EMBL" id="CDW76454.1"/>
    </source>
</evidence>
<gene>
    <name evidence="2" type="primary">Contig16576.g17649</name>
    <name evidence="2" type="ORF">STYLEM_5455</name>
</gene>
<proteinExistence type="predicted"/>
<dbReference type="AlphaFoldDB" id="A0A078A6V3"/>
<protein>
    <submittedName>
        <fullName evidence="2">Uncharacterized protein</fullName>
    </submittedName>
</protein>
<feature type="compositionally biased region" description="Basic and acidic residues" evidence="1">
    <location>
        <begin position="68"/>
        <end position="77"/>
    </location>
</feature>
<accession>A0A078A6V3</accession>
<sequence>MIQAIYLHGRNQQDPNLNQLNIEAFKKKIEGLKRKKTLNKVAEEFETSGQNNEDSVGALNIQISNSDSKQKTRDLSNKKNQKNSQPIIQRYKSLYQQTQLKSPDFLDISQMQTYRDNGEYKMNGGTNFLKIEHDPNLFYDSQYEFDNQSQENILSSSHHGITLQNLMTTQKVEQTVLRKMTTIQDHKKIITEPEIQLNNMHSLHQLNQQYLNDLKNKHFDPPTLNLFDNLLAAHLVKERGHTNKVKIFKINNLTNTSTTITERLIYQASQGTKDIIKGLIFKKSSTKLSKKVITLNAEQPACQSMIRIVRVEKAKRQDCSFSCSNRYKKLFKISLEQLNKNQTIGFLMNDGPKFKILSIHKKLLYEILVHSDEKVSLRLANQNINIDDIILMNNNKDYTLKYPAYIPWQEKILLLSVVTMVTLGVY</sequence>
<evidence type="ECO:0000313" key="3">
    <source>
        <dbReference type="Proteomes" id="UP000039865"/>
    </source>
</evidence>
<dbReference type="Proteomes" id="UP000039865">
    <property type="component" value="Unassembled WGS sequence"/>
</dbReference>
<reference evidence="2 3" key="1">
    <citation type="submission" date="2014-06" db="EMBL/GenBank/DDBJ databases">
        <authorList>
            <person name="Swart Estienne"/>
        </authorList>
    </citation>
    <scope>NUCLEOTIDE SEQUENCE [LARGE SCALE GENOMIC DNA]</scope>
    <source>
        <strain evidence="2 3">130c</strain>
    </source>
</reference>
<organism evidence="2 3">
    <name type="scientific">Stylonychia lemnae</name>
    <name type="common">Ciliate</name>
    <dbReference type="NCBI Taxonomy" id="5949"/>
    <lineage>
        <taxon>Eukaryota</taxon>
        <taxon>Sar</taxon>
        <taxon>Alveolata</taxon>
        <taxon>Ciliophora</taxon>
        <taxon>Intramacronucleata</taxon>
        <taxon>Spirotrichea</taxon>
        <taxon>Stichotrichia</taxon>
        <taxon>Sporadotrichida</taxon>
        <taxon>Oxytrichidae</taxon>
        <taxon>Stylonychinae</taxon>
        <taxon>Stylonychia</taxon>
    </lineage>
</organism>